<evidence type="ECO:0008006" key="4">
    <source>
        <dbReference type="Google" id="ProtNLM"/>
    </source>
</evidence>
<reference evidence="3" key="1">
    <citation type="journal article" date="2019" name="Int. J. Syst. Evol. Microbiol.">
        <title>The Global Catalogue of Microorganisms (GCM) 10K type strain sequencing project: providing services to taxonomists for standard genome sequencing and annotation.</title>
        <authorList>
            <consortium name="The Broad Institute Genomics Platform"/>
            <consortium name="The Broad Institute Genome Sequencing Center for Infectious Disease"/>
            <person name="Wu L."/>
            <person name="Ma J."/>
        </authorList>
    </citation>
    <scope>NUCLEOTIDE SEQUENCE [LARGE SCALE GENOMIC DNA]</scope>
    <source>
        <strain evidence="3">KACC 12633</strain>
    </source>
</reference>
<feature type="chain" id="PRO_5045849958" description="Lipoprotein" evidence="1">
    <location>
        <begin position="19"/>
        <end position="54"/>
    </location>
</feature>
<dbReference type="EMBL" id="JBHSML010000003">
    <property type="protein sequence ID" value="MFC5515934.1"/>
    <property type="molecule type" value="Genomic_DNA"/>
</dbReference>
<protein>
    <recommendedName>
        <fullName evidence="4">Lipoprotein</fullName>
    </recommendedName>
</protein>
<organism evidence="2 3">
    <name type="scientific">Kaistia terrae</name>
    <dbReference type="NCBI Taxonomy" id="537017"/>
    <lineage>
        <taxon>Bacteria</taxon>
        <taxon>Pseudomonadati</taxon>
        <taxon>Pseudomonadota</taxon>
        <taxon>Alphaproteobacteria</taxon>
        <taxon>Hyphomicrobiales</taxon>
        <taxon>Kaistiaceae</taxon>
        <taxon>Kaistia</taxon>
    </lineage>
</organism>
<name>A0ABW0PZV2_9HYPH</name>
<gene>
    <name evidence="2" type="ORF">ACFPP9_09155</name>
</gene>
<evidence type="ECO:0000313" key="2">
    <source>
        <dbReference type="EMBL" id="MFC5515934.1"/>
    </source>
</evidence>
<evidence type="ECO:0000313" key="3">
    <source>
        <dbReference type="Proteomes" id="UP001596150"/>
    </source>
</evidence>
<accession>A0ABW0PZV2</accession>
<comment type="caution">
    <text evidence="2">The sequence shown here is derived from an EMBL/GenBank/DDBJ whole genome shotgun (WGS) entry which is preliminary data.</text>
</comment>
<dbReference type="RefSeq" id="WP_266341848.1">
    <property type="nucleotide sequence ID" value="NZ_JAPKNH010000001.1"/>
</dbReference>
<evidence type="ECO:0000256" key="1">
    <source>
        <dbReference type="SAM" id="SignalP"/>
    </source>
</evidence>
<dbReference type="PROSITE" id="PS51257">
    <property type="entry name" value="PROKAR_LIPOPROTEIN"/>
    <property type="match status" value="1"/>
</dbReference>
<feature type="signal peptide" evidence="1">
    <location>
        <begin position="1"/>
        <end position="18"/>
    </location>
</feature>
<keyword evidence="1" id="KW-0732">Signal</keyword>
<keyword evidence="3" id="KW-1185">Reference proteome</keyword>
<sequence>MRALLAVLAISAGLAGLAGCTTNSNAPAIKAMDPVNACGPGGTSNAEDCDSGRR</sequence>
<proteinExistence type="predicted"/>
<dbReference type="Proteomes" id="UP001596150">
    <property type="component" value="Unassembled WGS sequence"/>
</dbReference>